<dbReference type="STRING" id="1177982.SAMN04489711_105232"/>
<evidence type="ECO:0000313" key="3">
    <source>
        <dbReference type="EMBL" id="SFE80440.1"/>
    </source>
</evidence>
<dbReference type="Proteomes" id="UP000199119">
    <property type="component" value="Unassembled WGS sequence"/>
</dbReference>
<keyword evidence="4" id="KW-1185">Reference proteome</keyword>
<dbReference type="AlphaFoldDB" id="A0A1I2DKJ9"/>
<gene>
    <name evidence="3" type="ORF">SAMN04489711_105232</name>
</gene>
<feature type="domain" description="STAS" evidence="2">
    <location>
        <begin position="164"/>
        <end position="275"/>
    </location>
</feature>
<dbReference type="Gene3D" id="3.30.750.24">
    <property type="entry name" value="STAS domain"/>
    <property type="match status" value="1"/>
</dbReference>
<organism evidence="3 4">
    <name type="scientific">Paracidovorax wautersii</name>
    <dbReference type="NCBI Taxonomy" id="1177982"/>
    <lineage>
        <taxon>Bacteria</taxon>
        <taxon>Pseudomonadati</taxon>
        <taxon>Pseudomonadota</taxon>
        <taxon>Betaproteobacteria</taxon>
        <taxon>Burkholderiales</taxon>
        <taxon>Comamonadaceae</taxon>
        <taxon>Paracidovorax</taxon>
    </lineage>
</organism>
<dbReference type="PANTHER" id="PTHR33745">
    <property type="entry name" value="RSBT ANTAGONIST PROTEIN RSBS-RELATED"/>
    <property type="match status" value="1"/>
</dbReference>
<dbReference type="CDD" id="cd07041">
    <property type="entry name" value="STAS_RsbR_RsbS_like"/>
    <property type="match status" value="1"/>
</dbReference>
<dbReference type="Pfam" id="PF14361">
    <property type="entry name" value="RsbRD_N"/>
    <property type="match status" value="1"/>
</dbReference>
<dbReference type="InterPro" id="IPR002645">
    <property type="entry name" value="STAS_dom"/>
</dbReference>
<evidence type="ECO:0000259" key="2">
    <source>
        <dbReference type="PROSITE" id="PS50801"/>
    </source>
</evidence>
<name>A0A1I2DKJ9_9BURK</name>
<evidence type="ECO:0000256" key="1">
    <source>
        <dbReference type="ARBA" id="ARBA00022553"/>
    </source>
</evidence>
<accession>A0A1I2DKJ9</accession>
<reference evidence="4" key="1">
    <citation type="submission" date="2016-10" db="EMBL/GenBank/DDBJ databases">
        <authorList>
            <person name="Varghese N."/>
            <person name="Submissions S."/>
        </authorList>
    </citation>
    <scope>NUCLEOTIDE SEQUENCE [LARGE SCALE GENOMIC DNA]</scope>
    <source>
        <strain evidence="4">DSM 27981</strain>
    </source>
</reference>
<evidence type="ECO:0000313" key="4">
    <source>
        <dbReference type="Proteomes" id="UP000199119"/>
    </source>
</evidence>
<dbReference type="InterPro" id="IPR036513">
    <property type="entry name" value="STAS_dom_sf"/>
</dbReference>
<dbReference type="PROSITE" id="PS50801">
    <property type="entry name" value="STAS"/>
    <property type="match status" value="1"/>
</dbReference>
<dbReference type="InterPro" id="IPR051932">
    <property type="entry name" value="Bact_StressResp_Reg"/>
</dbReference>
<protein>
    <submittedName>
        <fullName evidence="3">RsbT co-antagonist protein RsbR</fullName>
    </submittedName>
</protein>
<keyword evidence="1" id="KW-0597">Phosphoprotein</keyword>
<dbReference type="SUPFAM" id="SSF52091">
    <property type="entry name" value="SpoIIaa-like"/>
    <property type="match status" value="1"/>
</dbReference>
<dbReference type="Pfam" id="PF01740">
    <property type="entry name" value="STAS"/>
    <property type="match status" value="1"/>
</dbReference>
<sequence>MLIFHAYMNQHIQDILRNEDPAALLQRWLDEARKGDSTLGRSAQSEAAEILRALNGALQSGANPEHFGSAPGWSAVQQALSDFSRSRAAQGQSAGATSVFVQALKRPFFSALQKQLASTPDALVDALWTATLLVDQMAQHTVTTFQQAREDIIVRQQEELLELSTPVVKLWDGVLAVPMIGTLDSNRTQVVMETLLQRIVETEAELAIIDITGVPTVDTLVAQHLLKTVTAIRLMGADCIISGIRPQIAQTIVHLGIDLDGIGTKATLADALRLALHRTGWQVARRAD</sequence>
<dbReference type="InterPro" id="IPR025751">
    <property type="entry name" value="RsbRD_N_dom"/>
</dbReference>
<proteinExistence type="predicted"/>
<dbReference type="PANTHER" id="PTHR33745:SF3">
    <property type="entry name" value="RSBT CO-ANTAGONIST PROTEIN RSBRC"/>
    <property type="match status" value="1"/>
</dbReference>
<dbReference type="EMBL" id="FONX01000005">
    <property type="protein sequence ID" value="SFE80440.1"/>
    <property type="molecule type" value="Genomic_DNA"/>
</dbReference>